<dbReference type="FunFam" id="3.20.20.80:FF:000159">
    <property type="entry name" value="Class V chitinase, putative"/>
    <property type="match status" value="1"/>
</dbReference>
<comment type="caution">
    <text evidence="4">The sequence shown here is derived from an EMBL/GenBank/DDBJ whole genome shotgun (WGS) entry which is preliminary data.</text>
</comment>
<dbReference type="GO" id="GO:0006032">
    <property type="term" value="P:chitin catabolic process"/>
    <property type="evidence" value="ECO:0007669"/>
    <property type="project" value="TreeGrafter"/>
</dbReference>
<dbReference type="PANTHER" id="PTHR11177:SF378">
    <property type="entry name" value="CHITINASE"/>
    <property type="match status" value="1"/>
</dbReference>
<keyword evidence="5" id="KW-1185">Reference proteome</keyword>
<keyword evidence="2" id="KW-0732">Signal</keyword>
<dbReference type="InterPro" id="IPR050314">
    <property type="entry name" value="Glycosyl_Hydrlase_18"/>
</dbReference>
<dbReference type="AlphaFoldDB" id="A0A151GBG6"/>
<dbReference type="STRING" id="98403.A0A151GBG6"/>
<gene>
    <name evidence="4" type="ORF">DCS_06343</name>
</gene>
<accession>A0A151GBG6</accession>
<dbReference type="GO" id="GO:0005975">
    <property type="term" value="P:carbohydrate metabolic process"/>
    <property type="evidence" value="ECO:0007669"/>
    <property type="project" value="InterPro"/>
</dbReference>
<dbReference type="PANTHER" id="PTHR11177">
    <property type="entry name" value="CHITINASE"/>
    <property type="match status" value="1"/>
</dbReference>
<dbReference type="InterPro" id="IPR017853">
    <property type="entry name" value="GH"/>
</dbReference>
<evidence type="ECO:0000256" key="1">
    <source>
        <dbReference type="ARBA" id="ARBA00012729"/>
    </source>
</evidence>
<reference evidence="4 5" key="1">
    <citation type="journal article" date="2016" name="Sci. Rep.">
        <title>Insights into Adaptations to a Near-Obligate Nematode Endoparasitic Lifestyle from the Finished Genome of Drechmeria coniospora.</title>
        <authorList>
            <person name="Zhang L."/>
            <person name="Zhou Z."/>
            <person name="Guo Q."/>
            <person name="Fokkens L."/>
            <person name="Miskei M."/>
            <person name="Pocsi I."/>
            <person name="Zhang W."/>
            <person name="Chen M."/>
            <person name="Wang L."/>
            <person name="Sun Y."/>
            <person name="Donzelli B.G."/>
            <person name="Gibson D.M."/>
            <person name="Nelson D.R."/>
            <person name="Luo J.G."/>
            <person name="Rep M."/>
            <person name="Liu H."/>
            <person name="Yang S."/>
            <person name="Wang J."/>
            <person name="Krasnoff S.B."/>
            <person name="Xu Y."/>
            <person name="Molnar I."/>
            <person name="Lin M."/>
        </authorList>
    </citation>
    <scope>NUCLEOTIDE SEQUENCE [LARGE SCALE GENOMIC DNA]</scope>
    <source>
        <strain evidence="4 5">ARSEF 6962</strain>
    </source>
</reference>
<dbReference type="InterPro" id="IPR001223">
    <property type="entry name" value="Glyco_hydro18_cat"/>
</dbReference>
<dbReference type="GO" id="GO:0005576">
    <property type="term" value="C:extracellular region"/>
    <property type="evidence" value="ECO:0007669"/>
    <property type="project" value="TreeGrafter"/>
</dbReference>
<proteinExistence type="predicted"/>
<dbReference type="PROSITE" id="PS51910">
    <property type="entry name" value="GH18_2"/>
    <property type="match status" value="1"/>
</dbReference>
<dbReference type="EMBL" id="LAYC01000003">
    <property type="protein sequence ID" value="KYK54385.1"/>
    <property type="molecule type" value="Genomic_DNA"/>
</dbReference>
<dbReference type="SUPFAM" id="SSF51445">
    <property type="entry name" value="(Trans)glycosidases"/>
    <property type="match status" value="1"/>
</dbReference>
<protein>
    <recommendedName>
        <fullName evidence="1">chitinase</fullName>
        <ecNumber evidence="1">3.2.1.14</ecNumber>
    </recommendedName>
</protein>
<feature type="chain" id="PRO_5007580393" description="chitinase" evidence="2">
    <location>
        <begin position="20"/>
        <end position="388"/>
    </location>
</feature>
<feature type="signal peptide" evidence="2">
    <location>
        <begin position="1"/>
        <end position="19"/>
    </location>
</feature>
<dbReference type="SMART" id="SM00636">
    <property type="entry name" value="Glyco_18"/>
    <property type="match status" value="1"/>
</dbReference>
<evidence type="ECO:0000259" key="3">
    <source>
        <dbReference type="PROSITE" id="PS51910"/>
    </source>
</evidence>
<sequence>MRARTAWQQLLLLETFAMAFVSTRTRCLMYLTGQHNVVPADPDLIADISHVLLAFMNSAVFNVDQTPTDWPLFTNVDEVRQKFPQGTKVMVAIGGWGDSKGFEEAAKDEASRARWARQVAAMIRHTGADGVDIDWEYPGGNRNDYKIIPNEKRRWEIEAFVQLLQDIRSAIGTDKLLSVAVPGLERDLMAYTPETVPRISQAVDFINVMAYDLMNRRDTVVKHHSGVADTRDALQRYVQRGAPPRMLNLGLGYYVKAFMTQECGPDPIGCPTQLLEDPKTGADLGRTAGFSWHDETPKELVQSFRRALDDGFYDDDGSYGYWDGQEKRWWTFDTPLVIERKLHQVLAPMGYGGVFAWGLGEDAPKFANLAATINALRAVQSNMTKDEL</sequence>
<evidence type="ECO:0000256" key="2">
    <source>
        <dbReference type="SAM" id="SignalP"/>
    </source>
</evidence>
<dbReference type="RefSeq" id="XP_040653737.1">
    <property type="nucleotide sequence ID" value="XM_040803633.1"/>
</dbReference>
<feature type="domain" description="GH18" evidence="3">
    <location>
        <begin position="25"/>
        <end position="379"/>
    </location>
</feature>
<dbReference type="Pfam" id="PF00704">
    <property type="entry name" value="Glyco_hydro_18"/>
    <property type="match status" value="1"/>
</dbReference>
<dbReference type="Gene3D" id="3.20.20.80">
    <property type="entry name" value="Glycosidases"/>
    <property type="match status" value="1"/>
</dbReference>
<dbReference type="GO" id="GO:0008061">
    <property type="term" value="F:chitin binding"/>
    <property type="evidence" value="ECO:0007669"/>
    <property type="project" value="InterPro"/>
</dbReference>
<organism evidence="4 5">
    <name type="scientific">Drechmeria coniospora</name>
    <name type="common">Nematophagous fungus</name>
    <name type="synonym">Meria coniospora</name>
    <dbReference type="NCBI Taxonomy" id="98403"/>
    <lineage>
        <taxon>Eukaryota</taxon>
        <taxon>Fungi</taxon>
        <taxon>Dikarya</taxon>
        <taxon>Ascomycota</taxon>
        <taxon>Pezizomycotina</taxon>
        <taxon>Sordariomycetes</taxon>
        <taxon>Hypocreomycetidae</taxon>
        <taxon>Hypocreales</taxon>
        <taxon>Ophiocordycipitaceae</taxon>
        <taxon>Drechmeria</taxon>
    </lineage>
</organism>
<evidence type="ECO:0000313" key="4">
    <source>
        <dbReference type="EMBL" id="KYK54385.1"/>
    </source>
</evidence>
<dbReference type="EC" id="3.2.1.14" evidence="1"/>
<dbReference type="Proteomes" id="UP000076580">
    <property type="component" value="Chromosome 03"/>
</dbReference>
<dbReference type="InterPro" id="IPR011583">
    <property type="entry name" value="Chitinase_II/V-like_cat"/>
</dbReference>
<dbReference type="InParanoid" id="A0A151GBG6"/>
<dbReference type="GeneID" id="63718986"/>
<name>A0A151GBG6_DRECN</name>
<dbReference type="GO" id="GO:0008843">
    <property type="term" value="F:endochitinase activity"/>
    <property type="evidence" value="ECO:0007669"/>
    <property type="project" value="UniProtKB-EC"/>
</dbReference>
<evidence type="ECO:0000313" key="5">
    <source>
        <dbReference type="Proteomes" id="UP000076580"/>
    </source>
</evidence>